<dbReference type="GO" id="GO:0000470">
    <property type="term" value="P:maturation of LSU-rRNA"/>
    <property type="evidence" value="ECO:0007669"/>
    <property type="project" value="TreeGrafter"/>
</dbReference>
<evidence type="ECO:0000256" key="2">
    <source>
        <dbReference type="ARBA" id="ARBA00023242"/>
    </source>
</evidence>
<name>A0A1J4JKW0_9EUKA</name>
<dbReference type="Pfam" id="PF04874">
    <property type="entry name" value="Mak16"/>
    <property type="match status" value="1"/>
</dbReference>
<dbReference type="InterPro" id="IPR006958">
    <property type="entry name" value="Mak16"/>
</dbReference>
<evidence type="ECO:0000256" key="1">
    <source>
        <dbReference type="ARBA" id="ARBA00004123"/>
    </source>
</evidence>
<dbReference type="RefSeq" id="XP_068351342.1">
    <property type="nucleotide sequence ID" value="XM_068510255.1"/>
</dbReference>
<reference evidence="3" key="1">
    <citation type="submission" date="2016-10" db="EMBL/GenBank/DDBJ databases">
        <authorList>
            <person name="Benchimol M."/>
            <person name="Almeida L.G."/>
            <person name="Vasconcelos A.T."/>
            <person name="Perreira-Neves A."/>
            <person name="Rosa I.A."/>
            <person name="Tasca T."/>
            <person name="Bogo M.R."/>
            <person name="de Souza W."/>
        </authorList>
    </citation>
    <scope>NUCLEOTIDE SEQUENCE [LARGE SCALE GENOMIC DNA]</scope>
    <source>
        <strain evidence="3">K</strain>
    </source>
</reference>
<dbReference type="PANTHER" id="PTHR23405">
    <property type="entry name" value="MAINTENANCE OF KILLER 16 MAK16 PROTEIN-RELATED"/>
    <property type="match status" value="1"/>
</dbReference>
<dbReference type="GO" id="GO:0005730">
    <property type="term" value="C:nucleolus"/>
    <property type="evidence" value="ECO:0007669"/>
    <property type="project" value="TreeGrafter"/>
</dbReference>
<accession>A0A1J4JKW0</accession>
<dbReference type="VEuPathDB" id="TrichDB:TRFO_35439"/>
<proteinExistence type="predicted"/>
<dbReference type="GeneID" id="94844959"/>
<comment type="caution">
    <text evidence="3">The sequence shown here is derived from an EMBL/GenBank/DDBJ whole genome shotgun (WGS) entry which is preliminary data.</text>
</comment>
<protein>
    <submittedName>
        <fullName evidence="3">Uncharacterized protein</fullName>
    </submittedName>
</protein>
<dbReference type="Proteomes" id="UP000179807">
    <property type="component" value="Unassembled WGS sequence"/>
</dbReference>
<dbReference type="AlphaFoldDB" id="A0A1J4JKW0"/>
<evidence type="ECO:0000313" key="4">
    <source>
        <dbReference type="Proteomes" id="UP000179807"/>
    </source>
</evidence>
<comment type="subcellular location">
    <subcellularLocation>
        <location evidence="1">Nucleus</location>
    </subcellularLocation>
</comment>
<dbReference type="GO" id="GO:0000460">
    <property type="term" value="P:maturation of 5.8S rRNA"/>
    <property type="evidence" value="ECO:0007669"/>
    <property type="project" value="TreeGrafter"/>
</dbReference>
<sequence length="134" mass="16196">MEIIETQLQYWDDWLIEKVKQRYVRILETLTNIRNMKKAPKVKSLPIKNKAERRNKAREERALSVAHVEYKVKEELLDRLRNGVYGEIYNLKEDEFNEALDEMEEPMEFIDESELEELYDYDDEEEEKAELAHA</sequence>
<evidence type="ECO:0000313" key="3">
    <source>
        <dbReference type="EMBL" id="OHS98205.1"/>
    </source>
</evidence>
<dbReference type="PANTHER" id="PTHR23405:SF4">
    <property type="entry name" value="PROTEIN MAK16 HOMOLOG"/>
    <property type="match status" value="1"/>
</dbReference>
<dbReference type="GO" id="GO:0030687">
    <property type="term" value="C:preribosome, large subunit precursor"/>
    <property type="evidence" value="ECO:0007669"/>
    <property type="project" value="TreeGrafter"/>
</dbReference>
<dbReference type="EMBL" id="MLAK01001070">
    <property type="protein sequence ID" value="OHS98205.1"/>
    <property type="molecule type" value="Genomic_DNA"/>
</dbReference>
<keyword evidence="4" id="KW-1185">Reference proteome</keyword>
<keyword evidence="2" id="KW-0539">Nucleus</keyword>
<organism evidence="3 4">
    <name type="scientific">Tritrichomonas foetus</name>
    <dbReference type="NCBI Taxonomy" id="1144522"/>
    <lineage>
        <taxon>Eukaryota</taxon>
        <taxon>Metamonada</taxon>
        <taxon>Parabasalia</taxon>
        <taxon>Tritrichomonadida</taxon>
        <taxon>Tritrichomonadidae</taxon>
        <taxon>Tritrichomonas</taxon>
    </lineage>
</organism>
<dbReference type="OrthoDB" id="10251342at2759"/>
<gene>
    <name evidence="3" type="ORF">TRFO_35439</name>
</gene>